<gene>
    <name evidence="9" type="ORF">D7X96_24405</name>
</gene>
<evidence type="ECO:0000256" key="2">
    <source>
        <dbReference type="ARBA" id="ARBA00009142"/>
    </source>
</evidence>
<feature type="transmembrane region" description="Helical" evidence="8">
    <location>
        <begin position="85"/>
        <end position="102"/>
    </location>
</feature>
<organism evidence="9 10">
    <name type="scientific">Corallococcus interemptor</name>
    <dbReference type="NCBI Taxonomy" id="2316720"/>
    <lineage>
        <taxon>Bacteria</taxon>
        <taxon>Pseudomonadati</taxon>
        <taxon>Myxococcota</taxon>
        <taxon>Myxococcia</taxon>
        <taxon>Myxococcales</taxon>
        <taxon>Cystobacterineae</taxon>
        <taxon>Myxococcaceae</taxon>
        <taxon>Corallococcus</taxon>
    </lineage>
</organism>
<protein>
    <recommendedName>
        <fullName evidence="8">Probable membrane transporter protein</fullName>
    </recommendedName>
</protein>
<dbReference type="AlphaFoldDB" id="A0A3A8Q8S1"/>
<name>A0A3A8Q8S1_9BACT</name>
<keyword evidence="7 8" id="KW-0472">Membrane</keyword>
<comment type="caution">
    <text evidence="9">The sequence shown here is derived from an EMBL/GenBank/DDBJ whole genome shotgun (WGS) entry which is preliminary data.</text>
</comment>
<dbReference type="PANTHER" id="PTHR30269:SF23">
    <property type="entry name" value="MEMBRANE TRANSPORTER PROTEIN YDHB-RELATED"/>
    <property type="match status" value="1"/>
</dbReference>
<dbReference type="InterPro" id="IPR052017">
    <property type="entry name" value="TSUP"/>
</dbReference>
<evidence type="ECO:0000256" key="6">
    <source>
        <dbReference type="ARBA" id="ARBA00022989"/>
    </source>
</evidence>
<keyword evidence="4 8" id="KW-1003">Cell membrane</keyword>
<dbReference type="Pfam" id="PF01925">
    <property type="entry name" value="TauE"/>
    <property type="match status" value="1"/>
</dbReference>
<dbReference type="GO" id="GO:0005886">
    <property type="term" value="C:plasma membrane"/>
    <property type="evidence" value="ECO:0007669"/>
    <property type="project" value="UniProtKB-SubCell"/>
</dbReference>
<evidence type="ECO:0000256" key="8">
    <source>
        <dbReference type="RuleBase" id="RU363041"/>
    </source>
</evidence>
<keyword evidence="6 8" id="KW-1133">Transmembrane helix</keyword>
<feature type="transmembrane region" description="Helical" evidence="8">
    <location>
        <begin position="108"/>
        <end position="125"/>
    </location>
</feature>
<dbReference type="InterPro" id="IPR002781">
    <property type="entry name" value="TM_pro_TauE-like"/>
</dbReference>
<evidence type="ECO:0000313" key="9">
    <source>
        <dbReference type="EMBL" id="RKH65016.1"/>
    </source>
</evidence>
<dbReference type="PANTHER" id="PTHR30269">
    <property type="entry name" value="TRANSMEMBRANE PROTEIN YFCA"/>
    <property type="match status" value="1"/>
</dbReference>
<keyword evidence="10" id="KW-1185">Reference proteome</keyword>
<feature type="transmembrane region" description="Helical" evidence="8">
    <location>
        <begin position="237"/>
        <end position="257"/>
    </location>
</feature>
<keyword evidence="5 8" id="KW-0812">Transmembrane</keyword>
<sequence>MAAVLDATPFNFVAIVLCVSIGAGLLGSLLGLGGGLILIPVLTLVLKVDIRYAVGASIVSVIATSSGAAAAYVRDGLANLRVAMFLELATVAGAVSGAMLAGMVGGRALYFLFGAVMAYSALAMLRKLREDRSPRAEPPPDALADRLGLHGSYYDVSTGGEVTYRVHRPLVGLGLMYIAGTVSGLLGIGSGALKVPAMDLAMGLPIKVSTATSNFMIGVTAAASAGIYFARGDIDPFIAGPVCVGVTLGAFMGSRFLTKLKSGSLRMLFVAVLLWVSYEMLSKGIRG</sequence>
<dbReference type="OrthoDB" id="9777163at2"/>
<keyword evidence="3" id="KW-0813">Transport</keyword>
<evidence type="ECO:0000313" key="10">
    <source>
        <dbReference type="Proteomes" id="UP000282656"/>
    </source>
</evidence>
<comment type="subcellular location">
    <subcellularLocation>
        <location evidence="1 8">Cell membrane</location>
        <topology evidence="1 8">Multi-pass membrane protein</topology>
    </subcellularLocation>
</comment>
<feature type="transmembrane region" description="Helical" evidence="8">
    <location>
        <begin position="50"/>
        <end position="73"/>
    </location>
</feature>
<feature type="transmembrane region" description="Helical" evidence="8">
    <location>
        <begin position="170"/>
        <end position="193"/>
    </location>
</feature>
<evidence type="ECO:0000256" key="7">
    <source>
        <dbReference type="ARBA" id="ARBA00023136"/>
    </source>
</evidence>
<evidence type="ECO:0000256" key="3">
    <source>
        <dbReference type="ARBA" id="ARBA00022448"/>
    </source>
</evidence>
<evidence type="ECO:0000256" key="1">
    <source>
        <dbReference type="ARBA" id="ARBA00004651"/>
    </source>
</evidence>
<accession>A0A3A8Q8S1</accession>
<comment type="similarity">
    <text evidence="2 8">Belongs to the 4-toluene sulfonate uptake permease (TSUP) (TC 2.A.102) family.</text>
</comment>
<proteinExistence type="inferred from homology"/>
<feature type="transmembrane region" description="Helical" evidence="8">
    <location>
        <begin position="213"/>
        <end position="230"/>
    </location>
</feature>
<dbReference type="Proteomes" id="UP000282656">
    <property type="component" value="Unassembled WGS sequence"/>
</dbReference>
<feature type="transmembrane region" description="Helical" evidence="8">
    <location>
        <begin position="263"/>
        <end position="281"/>
    </location>
</feature>
<feature type="transmembrane region" description="Helical" evidence="8">
    <location>
        <begin position="12"/>
        <end position="38"/>
    </location>
</feature>
<evidence type="ECO:0000256" key="4">
    <source>
        <dbReference type="ARBA" id="ARBA00022475"/>
    </source>
</evidence>
<dbReference type="RefSeq" id="WP_121724711.1">
    <property type="nucleotide sequence ID" value="NZ_RAWM01000076.1"/>
</dbReference>
<evidence type="ECO:0000256" key="5">
    <source>
        <dbReference type="ARBA" id="ARBA00022692"/>
    </source>
</evidence>
<reference evidence="10" key="1">
    <citation type="submission" date="2018-09" db="EMBL/GenBank/DDBJ databases">
        <authorList>
            <person name="Livingstone P.G."/>
            <person name="Whitworth D.E."/>
        </authorList>
    </citation>
    <scope>NUCLEOTIDE SEQUENCE [LARGE SCALE GENOMIC DNA]</scope>
    <source>
        <strain evidence="10">AB047A</strain>
    </source>
</reference>
<dbReference type="EMBL" id="RAWM01000076">
    <property type="protein sequence ID" value="RKH65016.1"/>
    <property type="molecule type" value="Genomic_DNA"/>
</dbReference>